<feature type="domain" description="Deacetylase PdaC" evidence="1">
    <location>
        <begin position="44"/>
        <end position="144"/>
    </location>
</feature>
<reference evidence="2 3" key="1">
    <citation type="submission" date="2021-03" db="EMBL/GenBank/DDBJ databases">
        <title>novel species isolated from a fishpond in China.</title>
        <authorList>
            <person name="Lu H."/>
            <person name="Cai Z."/>
        </authorList>
    </citation>
    <scope>NUCLEOTIDE SEQUENCE [LARGE SCALE GENOMIC DNA]</scope>
    <source>
        <strain evidence="2 3">H41</strain>
    </source>
</reference>
<organism evidence="2 3">
    <name type="scientific">Algoriphagus oliviformis</name>
    <dbReference type="NCBI Taxonomy" id="2811231"/>
    <lineage>
        <taxon>Bacteria</taxon>
        <taxon>Pseudomonadati</taxon>
        <taxon>Bacteroidota</taxon>
        <taxon>Cytophagia</taxon>
        <taxon>Cytophagales</taxon>
        <taxon>Cyclobacteriaceae</taxon>
        <taxon>Algoriphagus</taxon>
    </lineage>
</organism>
<dbReference type="PROSITE" id="PS51257">
    <property type="entry name" value="PROKAR_LIPOPROTEIN"/>
    <property type="match status" value="1"/>
</dbReference>
<dbReference type="InterPro" id="IPR025303">
    <property type="entry name" value="PdaC"/>
</dbReference>
<name>A0ABS3C2H2_9BACT</name>
<dbReference type="Proteomes" id="UP000664317">
    <property type="component" value="Unassembled WGS sequence"/>
</dbReference>
<keyword evidence="3" id="KW-1185">Reference proteome</keyword>
<evidence type="ECO:0000313" key="3">
    <source>
        <dbReference type="Proteomes" id="UP000664317"/>
    </source>
</evidence>
<accession>A0ABS3C2H2</accession>
<protein>
    <submittedName>
        <fullName evidence="2">DUF3298 and DUF4163 domain-containing protein</fullName>
    </submittedName>
</protein>
<dbReference type="RefSeq" id="WP_206577925.1">
    <property type="nucleotide sequence ID" value="NZ_JAFKCT010000003.1"/>
</dbReference>
<comment type="caution">
    <text evidence="2">The sequence shown here is derived from an EMBL/GenBank/DDBJ whole genome shotgun (WGS) entry which is preliminary data.</text>
</comment>
<evidence type="ECO:0000259" key="1">
    <source>
        <dbReference type="Pfam" id="PF13739"/>
    </source>
</evidence>
<proteinExistence type="predicted"/>
<dbReference type="InterPro" id="IPR037126">
    <property type="entry name" value="PdaC/RsiV-like_sf"/>
</dbReference>
<evidence type="ECO:0000313" key="2">
    <source>
        <dbReference type="EMBL" id="MBN7811142.1"/>
    </source>
</evidence>
<sequence length="249" mass="27536">MRYLIVFCLMATLSCAQRSQTTSGEKAELSFGLDSLVKEVCAGENCANLRLVWPVASGADGADQINRAVSEQVAFLVQTGETVAPLDSLVKDYFASFESFKADFPDAPGGWEINAEGEVSYRSDSTLSLFFTQSSYLGGAHPNSFVSFLHFDPATGEVLGEDRLILDERALASLAEKKFRDVHEVAEGVSLEEDGRFFLPETGFFLSNAKGFKDGKFWLIYVPYEIGSYAMGYTELEFTREELGDIVRW</sequence>
<dbReference type="Gene3D" id="3.90.640.20">
    <property type="entry name" value="Heat-shock cognate protein, ATPase"/>
    <property type="match status" value="1"/>
</dbReference>
<dbReference type="EMBL" id="JAFKCT010000003">
    <property type="protein sequence ID" value="MBN7811142.1"/>
    <property type="molecule type" value="Genomic_DNA"/>
</dbReference>
<dbReference type="Gene3D" id="3.30.565.40">
    <property type="entry name" value="Fervidobacterium nodosum Rt17-B1 like"/>
    <property type="match status" value="1"/>
</dbReference>
<dbReference type="Pfam" id="PF13739">
    <property type="entry name" value="PdaC"/>
    <property type="match status" value="1"/>
</dbReference>
<gene>
    <name evidence="2" type="ORF">J0A68_09250</name>
</gene>